<dbReference type="EMBL" id="BTRK01000005">
    <property type="protein sequence ID" value="GMR55815.1"/>
    <property type="molecule type" value="Genomic_DNA"/>
</dbReference>
<evidence type="ECO:0000313" key="1">
    <source>
        <dbReference type="EMBL" id="GMR55815.1"/>
    </source>
</evidence>
<dbReference type="AlphaFoldDB" id="A0AAN5I981"/>
<dbReference type="Proteomes" id="UP001328107">
    <property type="component" value="Unassembled WGS sequence"/>
</dbReference>
<feature type="non-terminal residue" evidence="1">
    <location>
        <position position="68"/>
    </location>
</feature>
<accession>A0AAN5I981</accession>
<proteinExistence type="predicted"/>
<name>A0AAN5I981_9BILA</name>
<organism evidence="1 2">
    <name type="scientific">Pristionchus mayeri</name>
    <dbReference type="NCBI Taxonomy" id="1317129"/>
    <lineage>
        <taxon>Eukaryota</taxon>
        <taxon>Metazoa</taxon>
        <taxon>Ecdysozoa</taxon>
        <taxon>Nematoda</taxon>
        <taxon>Chromadorea</taxon>
        <taxon>Rhabditida</taxon>
        <taxon>Rhabditina</taxon>
        <taxon>Diplogasteromorpha</taxon>
        <taxon>Diplogasteroidea</taxon>
        <taxon>Neodiplogasteridae</taxon>
        <taxon>Pristionchus</taxon>
    </lineage>
</organism>
<dbReference type="Gene3D" id="3.40.50.410">
    <property type="entry name" value="von Willebrand factor, type A domain"/>
    <property type="match status" value="1"/>
</dbReference>
<dbReference type="InterPro" id="IPR036465">
    <property type="entry name" value="vWFA_dom_sf"/>
</dbReference>
<keyword evidence="2" id="KW-1185">Reference proteome</keyword>
<dbReference type="SUPFAM" id="SSF53300">
    <property type="entry name" value="vWA-like"/>
    <property type="match status" value="1"/>
</dbReference>
<gene>
    <name evidence="1" type="ORF">PMAYCL1PPCAC_26010</name>
</gene>
<feature type="non-terminal residue" evidence="1">
    <location>
        <position position="1"/>
    </location>
</feature>
<evidence type="ECO:0000313" key="2">
    <source>
        <dbReference type="Proteomes" id="UP001328107"/>
    </source>
</evidence>
<reference evidence="2" key="1">
    <citation type="submission" date="2022-10" db="EMBL/GenBank/DDBJ databases">
        <title>Genome assembly of Pristionchus species.</title>
        <authorList>
            <person name="Yoshida K."/>
            <person name="Sommer R.J."/>
        </authorList>
    </citation>
    <scope>NUCLEOTIDE SEQUENCE [LARGE SCALE GENOMIC DNA]</scope>
    <source>
        <strain evidence="2">RS5460</strain>
    </source>
</reference>
<protein>
    <submittedName>
        <fullName evidence="1">Uncharacterized protein</fullName>
    </submittedName>
</protein>
<comment type="caution">
    <text evidence="1">The sequence shown here is derived from an EMBL/GenBank/DDBJ whole genome shotgun (WGS) entry which is preliminary data.</text>
</comment>
<sequence>FSLPFLGGSSDKLEDAIKQAHSMIITNGRNFARGVIVLLSNTFNQRHSAGIGDASKAFKDDGGVIFTI</sequence>